<dbReference type="AlphaFoldDB" id="Q98QF1"/>
<evidence type="ECO:0000256" key="1">
    <source>
        <dbReference type="SAM" id="SignalP"/>
    </source>
</evidence>
<dbReference type="EMBL" id="AL445564">
    <property type="protein sequence ID" value="CAC13588.1"/>
    <property type="molecule type" value="Genomic_DNA"/>
</dbReference>
<evidence type="ECO:0000313" key="3">
    <source>
        <dbReference type="EMBL" id="CAC13588.1"/>
    </source>
</evidence>
<sequence>MNKKNIALSIFALSSSALMLVACSTQESIATKNLNLDNSTKVDFGVASNPINSLNYIKNSSMDKIRPSLIEGMYKSSISANTAFGNVLKLPSLAFTSWNNQNATSSSTGSELLENPENIFRSNNFYQISNFSLTTGVAAYNSPNYSSVRGLINNNNNYVSVVFRVNNGLSKWSNGKEVTPQDFIDAAHYILDNNTASQKIVNYLNLNIKNSQAIVDAQNDYVKKFGTNYKNPFGRKEYKFDENRKIFVEDYSKPSWESQNEADQEYVEKIKKAASSLGLYTGRVFVEYSNDQIRSFVNALPEENKNFNSKSTFIYIKEGDEIKKVNLNPNPYLDPKQVFEGAQLKAKYSFFAQDDFELRVDLEDSNPKNINAIYNDLLVSNVFLPVNREFVETKAGGIDNFGSTLDKFLWNGPFDIESIEFGPQGNMILTKRDQYYSSDITLSKKIKVFFADELEVLSLLFHEGYIANTKISNTYLPKFWAKEETRKFLTKTSGYGTIALQMNLDKVTNSQSYLQDEDLRKAIYYAINREDILSLTNWDSSFPVYNWTAFGQATTNRGINLELFFDGIKYKSEYIKDDGENLEMPLQIADYVVHNAKRFKFENVERTDKAFEPRVSNFFLERFKARYPDLKDVTLRFVYTGNEALKAALGIQDSLRKITNDFIKIDIQGYASGVYQSKISSGEFDLSYQNFDKYGTSAHSYIATFFSSDGISFEDNKTNGYIKNPAGSWTYYDWFISKTKEQMQEIYKRLEIDELNQKKFEDLITRKIKKDQDNNPIKKPLRLGFGQDTPFVKDVNGNVISVFDYEESETEYSQRISAFFNGAFSQEEIQEGWNDHKVFALVAIFEKIIREAAPIIPLIEVDTNWSVNRLAGVGSTYTYTLQTAYDVNKPPSVNFPLPTSPNNE</sequence>
<dbReference type="HOGENOM" id="CLU_011114_0_0_14"/>
<keyword evidence="3" id="KW-0449">Lipoprotein</keyword>
<dbReference type="RefSeq" id="WP_010925216.1">
    <property type="nucleotide sequence ID" value="NC_002771.1"/>
</dbReference>
<proteinExistence type="predicted"/>
<reference evidence="3 4" key="1">
    <citation type="journal article" date="2001" name="Nucleic Acids Res.">
        <title>The complete genome sequence of the murine respiratory pathogen Mycoplasma pulmonis.</title>
        <authorList>
            <person name="Chambaud I."/>
            <person name="Heilig R."/>
            <person name="Ferris S."/>
            <person name="Barbe V."/>
            <person name="Samson D."/>
            <person name="Galisson F."/>
            <person name="Moszer I."/>
            <person name="Dybvig K."/>
            <person name="Wroblewski H."/>
            <person name="Viari A."/>
            <person name="Rocha E.P.C."/>
            <person name="Blanchard A."/>
        </authorList>
    </citation>
    <scope>NUCLEOTIDE SEQUENCE [LARGE SCALE GENOMIC DNA]</scope>
    <source>
        <strain evidence="3 4">UAB CTIP</strain>
    </source>
</reference>
<dbReference type="PIRSF" id="PIRSF028335">
    <property type="entry name" value="ABC_oligopep_OppA_prd"/>
    <property type="match status" value="1"/>
</dbReference>
<evidence type="ECO:0000259" key="2">
    <source>
        <dbReference type="Pfam" id="PF00496"/>
    </source>
</evidence>
<dbReference type="InterPro" id="IPR000914">
    <property type="entry name" value="SBP_5_dom"/>
</dbReference>
<dbReference type="GO" id="GO:0015833">
    <property type="term" value="P:peptide transport"/>
    <property type="evidence" value="ECO:0007669"/>
    <property type="project" value="TreeGrafter"/>
</dbReference>
<dbReference type="InterPro" id="IPR016880">
    <property type="entry name" value="ABC_oligopep_solut-bd_myco_prd"/>
</dbReference>
<dbReference type="PANTHER" id="PTHR30290:SF83">
    <property type="entry name" value="ABC TRANSPORTER SUBSTRATE-BINDING PROTEIN"/>
    <property type="match status" value="1"/>
</dbReference>
<feature type="signal peptide" evidence="1">
    <location>
        <begin position="1"/>
        <end position="19"/>
    </location>
</feature>
<dbReference type="Proteomes" id="UP000000528">
    <property type="component" value="Chromosome"/>
</dbReference>
<organism evidence="4">
    <name type="scientific">Mycoplasmopsis pulmonis (strain UAB CTIP)</name>
    <name type="common">Mycoplasma pulmonis</name>
    <dbReference type="NCBI Taxonomy" id="272635"/>
    <lineage>
        <taxon>Bacteria</taxon>
        <taxon>Bacillati</taxon>
        <taxon>Mycoplasmatota</taxon>
        <taxon>Mycoplasmoidales</taxon>
        <taxon>Metamycoplasmataceae</taxon>
        <taxon>Mycoplasmopsis</taxon>
    </lineage>
</organism>
<dbReference type="SUPFAM" id="SSF53850">
    <property type="entry name" value="Periplasmic binding protein-like II"/>
    <property type="match status" value="1"/>
</dbReference>
<dbReference type="Gene3D" id="3.10.105.10">
    <property type="entry name" value="Dipeptide-binding Protein, Domain 3"/>
    <property type="match status" value="1"/>
</dbReference>
<evidence type="ECO:0000313" key="4">
    <source>
        <dbReference type="Proteomes" id="UP000000528"/>
    </source>
</evidence>
<dbReference type="Gene3D" id="3.40.190.10">
    <property type="entry name" value="Periplasmic binding protein-like II"/>
    <property type="match status" value="1"/>
</dbReference>
<dbReference type="InterPro" id="IPR039424">
    <property type="entry name" value="SBP_5"/>
</dbReference>
<dbReference type="PANTHER" id="PTHR30290">
    <property type="entry name" value="PERIPLASMIC BINDING COMPONENT OF ABC TRANSPORTER"/>
    <property type="match status" value="1"/>
</dbReference>
<dbReference type="PIR" id="G90563">
    <property type="entry name" value="G90563"/>
</dbReference>
<accession>Q98QF1</accession>
<feature type="domain" description="Solute-binding protein family 5" evidence="2">
    <location>
        <begin position="332"/>
        <end position="534"/>
    </location>
</feature>
<dbReference type="Gene3D" id="3.90.76.10">
    <property type="entry name" value="Dipeptide-binding Protein, Domain 1"/>
    <property type="match status" value="2"/>
</dbReference>
<dbReference type="BioCyc" id="MPUL272635:G1GT6-420-MONOMER"/>
<dbReference type="PROSITE" id="PS51257">
    <property type="entry name" value="PROKAR_LIPOPROTEIN"/>
    <property type="match status" value="1"/>
</dbReference>
<gene>
    <name evidence="3" type="ordered locus">MYPU_4150</name>
</gene>
<keyword evidence="4" id="KW-1185">Reference proteome</keyword>
<feature type="chain" id="PRO_5004322874" evidence="1">
    <location>
        <begin position="20"/>
        <end position="904"/>
    </location>
</feature>
<keyword evidence="1" id="KW-0732">Signal</keyword>
<protein>
    <submittedName>
        <fullName evidence="3">LIPOPROTEIN</fullName>
    </submittedName>
</protein>
<dbReference type="eggNOG" id="COG1579">
    <property type="taxonomic scope" value="Bacteria"/>
</dbReference>
<name>Q98QF1_MYCPU</name>
<dbReference type="eggNOG" id="COG4166">
    <property type="taxonomic scope" value="Bacteria"/>
</dbReference>
<dbReference type="GO" id="GO:1904680">
    <property type="term" value="F:peptide transmembrane transporter activity"/>
    <property type="evidence" value="ECO:0007669"/>
    <property type="project" value="TreeGrafter"/>
</dbReference>
<dbReference type="STRING" id="272635.gene:17577015"/>
<dbReference type="KEGG" id="mpu:MYPU_4150"/>
<dbReference type="Pfam" id="PF00496">
    <property type="entry name" value="SBP_bac_5"/>
    <property type="match status" value="1"/>
</dbReference>